<dbReference type="InterPro" id="IPR029058">
    <property type="entry name" value="AB_hydrolase_fold"/>
</dbReference>
<dbReference type="PANTHER" id="PTHR48098:SF3">
    <property type="entry name" value="IRON(III) ENTEROBACTIN ESTERASE"/>
    <property type="match status" value="1"/>
</dbReference>
<name>H5SCI0_9BACT</name>
<dbReference type="AlphaFoldDB" id="H5SCI0"/>
<reference evidence="1" key="2">
    <citation type="journal article" date="2012" name="PLoS ONE">
        <title>A Deeply Branching Thermophilic Bacterium with an Ancient Acetyl-CoA Pathway Dominates a Subsurface Ecosystem.</title>
        <authorList>
            <person name="Takami H."/>
            <person name="Noguchi H."/>
            <person name="Takaki Y."/>
            <person name="Uchiyama I."/>
            <person name="Toyoda A."/>
            <person name="Nishi S."/>
            <person name="Chee G.-J."/>
            <person name="Arai W."/>
            <person name="Nunoura T."/>
            <person name="Itoh T."/>
            <person name="Hattori M."/>
            <person name="Takai K."/>
        </authorList>
    </citation>
    <scope>NUCLEOTIDE SEQUENCE</scope>
</reference>
<reference evidence="1" key="1">
    <citation type="journal article" date="2005" name="Environ. Microbiol.">
        <title>Genetic and functional properties of uncultivated thermophilic crenarchaeotes from a subsurface gold mine as revealed by analysis of genome fragments.</title>
        <authorList>
            <person name="Nunoura T."/>
            <person name="Hirayama H."/>
            <person name="Takami H."/>
            <person name="Oida H."/>
            <person name="Nishi S."/>
            <person name="Shimamura S."/>
            <person name="Suzuki Y."/>
            <person name="Inagaki F."/>
            <person name="Takai K."/>
            <person name="Nealson K.H."/>
            <person name="Horikoshi K."/>
        </authorList>
    </citation>
    <scope>NUCLEOTIDE SEQUENCE</scope>
</reference>
<dbReference type="InterPro" id="IPR050583">
    <property type="entry name" value="Mycobacterial_A85_antigen"/>
</dbReference>
<organism evidence="1">
    <name type="scientific">uncultured Acidobacteriota bacterium</name>
    <dbReference type="NCBI Taxonomy" id="171953"/>
    <lineage>
        <taxon>Bacteria</taxon>
        <taxon>Pseudomonadati</taxon>
        <taxon>Acidobacteriota</taxon>
        <taxon>environmental samples</taxon>
    </lineage>
</organism>
<gene>
    <name evidence="1" type="ORF">HGMM_F10H10C01</name>
</gene>
<dbReference type="EMBL" id="AP011670">
    <property type="protein sequence ID" value="BAL53866.1"/>
    <property type="molecule type" value="Genomic_DNA"/>
</dbReference>
<sequence>MRTAIAENVLRRTAIPFALAVVFAITSGLRGHPPALRFEVTMAPGLLDAPRTGRLLLVIGSRPEPEPRFAIGHPERRDVFVFGRDVRDFGPGHRAVVDDTAIGVPIERLSQVPAGEYFVQAVFMWNPDIRRPDAPGNLYSAVHRVHLDPARGDAVRLELTRAIPEEAPPETELVKFVMIRSELLSAFHGRPIHLRAGVILPRDYAREPERHYPLRVHIGGFGTRYTHVLRLMAEGSEFRRAWMADDAPRMILLHLDGAGPYGDPYYVNSANNGPYGDALVRELIPYVERTFRAIGRPEARVLDGGSTGGWVALALQIFYPDVFNGAWAACPDSVDFRAFQLINIYEDENAYVNRYGFERPSARDLRGDVRFTMRYECQMENVMGLGDSYAMSGGQWGSWNAAYGPRGADGRPVPLWDPKTGRIHREAVEHWKQYDLRLVLERNWPTLGPKLRGKLRIWVGEADDYFLNNAVYLLEEFLKRADPPADARIVYGPRRGHCWRGVSERELMREMAEAMERALGRGR</sequence>
<dbReference type="Gene3D" id="3.40.50.1820">
    <property type="entry name" value="alpha/beta hydrolase"/>
    <property type="match status" value="1"/>
</dbReference>
<protein>
    <submittedName>
        <fullName evidence="1">Esterase</fullName>
    </submittedName>
</protein>
<dbReference type="Pfam" id="PF00756">
    <property type="entry name" value="Esterase"/>
    <property type="match status" value="1"/>
</dbReference>
<dbReference type="SUPFAM" id="SSF53474">
    <property type="entry name" value="alpha/beta-Hydrolases"/>
    <property type="match status" value="1"/>
</dbReference>
<dbReference type="InterPro" id="IPR000801">
    <property type="entry name" value="Esterase-like"/>
</dbReference>
<accession>H5SCI0</accession>
<proteinExistence type="predicted"/>
<evidence type="ECO:0000313" key="1">
    <source>
        <dbReference type="EMBL" id="BAL53866.1"/>
    </source>
</evidence>
<dbReference type="PANTHER" id="PTHR48098">
    <property type="entry name" value="ENTEROCHELIN ESTERASE-RELATED"/>
    <property type="match status" value="1"/>
</dbReference>